<feature type="transmembrane region" description="Helical" evidence="12">
    <location>
        <begin position="362"/>
        <end position="386"/>
    </location>
</feature>
<feature type="transmembrane region" description="Helical" evidence="12">
    <location>
        <begin position="292"/>
        <end position="316"/>
    </location>
</feature>
<evidence type="ECO:0000256" key="4">
    <source>
        <dbReference type="ARBA" id="ARBA00022475"/>
    </source>
</evidence>
<keyword evidence="5 12" id="KW-0812">Transmembrane</keyword>
<feature type="transmembrane region" description="Helical" evidence="12">
    <location>
        <begin position="138"/>
        <end position="162"/>
    </location>
</feature>
<evidence type="ECO:0000256" key="8">
    <source>
        <dbReference type="ARBA" id="ARBA00023065"/>
    </source>
</evidence>
<evidence type="ECO:0000256" key="12">
    <source>
        <dbReference type="SAM" id="Phobius"/>
    </source>
</evidence>
<dbReference type="PANTHER" id="PTHR42985">
    <property type="entry name" value="SODIUM-COUPLED MONOCARBOXYLATE TRANSPORTER"/>
    <property type="match status" value="1"/>
</dbReference>
<dbReference type="GO" id="GO:0006814">
    <property type="term" value="P:sodium ion transport"/>
    <property type="evidence" value="ECO:0007669"/>
    <property type="project" value="UniProtKB-KW"/>
</dbReference>
<evidence type="ECO:0000256" key="10">
    <source>
        <dbReference type="ARBA" id="ARBA00023201"/>
    </source>
</evidence>
<feature type="transmembrane region" description="Helical" evidence="12">
    <location>
        <begin position="459"/>
        <end position="479"/>
    </location>
</feature>
<dbReference type="EMBL" id="CCAG010014746">
    <property type="status" value="NOT_ANNOTATED_CDS"/>
    <property type="molecule type" value="Genomic_DNA"/>
</dbReference>
<protein>
    <recommendedName>
        <fullName evidence="15">Sodium/solute symporter</fullName>
    </recommendedName>
</protein>
<evidence type="ECO:0000256" key="11">
    <source>
        <dbReference type="RuleBase" id="RU362091"/>
    </source>
</evidence>
<keyword evidence="14" id="KW-1185">Reference proteome</keyword>
<dbReference type="GO" id="GO:0015293">
    <property type="term" value="F:symporter activity"/>
    <property type="evidence" value="ECO:0007669"/>
    <property type="project" value="TreeGrafter"/>
</dbReference>
<keyword evidence="10" id="KW-0739">Sodium transport</keyword>
<evidence type="ECO:0008006" key="15">
    <source>
        <dbReference type="Google" id="ProtNLM"/>
    </source>
</evidence>
<sequence length="515" mass="55889">MNDYLLGSRTLGVLPVALSLVGCYVSGVSTLGTYSLIALAIIAMAFPVAYVYLPVFYVLGVHSSYEIFFLPMVIHIPSITFQQVTGVHAIIVSTVISVLCIAYTLVVSSLSVCNDWLRLVLTSYHPYVHLQGGIKAVIYTDAFQVSVMFWTVITVVIIGIIYGGGFGPIFEAASDGGRLIFANLNPSMLERQTLWAVLIGGFSFWTCFNAVHQSVVQRYLSLSSLKKARQSILLFTASTVFFIVVLCIGGLLVYQTYAKCDPISAKLIDQDDQLFPLYVMQTVGNLPGVPGLFVAGVFGAALSTMSTVLNTTALVIMEDIVKIFIKIELSPKAANYLVKGSVLILGVIGLALSFLFQHLEGILSVATSLNGLASSALFGMFTLGMLFPWTNSIGALTGAIIGYLMSFWIVFGIQIVNYMGLVVRNKLPLDVSGCPFNVTLPEPQEQPDIFPVFLISYHWTNPIGVGTTLVVGAIVSLATKPTKLSEINMDYLAPFTHRFFRKFMPKPQDTAGPVA</sequence>
<evidence type="ECO:0000256" key="7">
    <source>
        <dbReference type="ARBA" id="ARBA00023053"/>
    </source>
</evidence>
<feature type="transmembrane region" description="Helical" evidence="12">
    <location>
        <begin position="90"/>
        <end position="117"/>
    </location>
</feature>
<feature type="transmembrane region" description="Helical" evidence="12">
    <location>
        <begin position="393"/>
        <end position="416"/>
    </location>
</feature>
<feature type="transmembrane region" description="Helical" evidence="12">
    <location>
        <begin position="193"/>
        <end position="211"/>
    </location>
</feature>
<comment type="similarity">
    <text evidence="2 11">Belongs to the sodium:solute symporter (SSF) (TC 2.A.21) family.</text>
</comment>
<feature type="transmembrane region" description="Helical" evidence="12">
    <location>
        <begin position="336"/>
        <end position="356"/>
    </location>
</feature>
<dbReference type="PROSITE" id="PS50283">
    <property type="entry name" value="NA_SOLUT_SYMP_3"/>
    <property type="match status" value="1"/>
</dbReference>
<dbReference type="InterPro" id="IPR001734">
    <property type="entry name" value="Na/solute_symporter"/>
</dbReference>
<proteinExistence type="inferred from homology"/>
<evidence type="ECO:0000256" key="9">
    <source>
        <dbReference type="ARBA" id="ARBA00023136"/>
    </source>
</evidence>
<dbReference type="InterPro" id="IPR038377">
    <property type="entry name" value="Na/Glc_symporter_sf"/>
</dbReference>
<evidence type="ECO:0000256" key="1">
    <source>
        <dbReference type="ARBA" id="ARBA00004651"/>
    </source>
</evidence>
<reference evidence="13" key="1">
    <citation type="submission" date="2020-05" db="UniProtKB">
        <authorList>
            <consortium name="EnsemblMetazoa"/>
        </authorList>
    </citation>
    <scope>IDENTIFICATION</scope>
    <source>
        <strain evidence="13">Yale</strain>
    </source>
</reference>
<evidence type="ECO:0000256" key="3">
    <source>
        <dbReference type="ARBA" id="ARBA00022448"/>
    </source>
</evidence>
<dbReference type="GO" id="GO:0005886">
    <property type="term" value="C:plasma membrane"/>
    <property type="evidence" value="ECO:0007669"/>
    <property type="project" value="UniProtKB-SubCell"/>
</dbReference>
<feature type="transmembrane region" description="Helical" evidence="12">
    <location>
        <begin position="232"/>
        <end position="254"/>
    </location>
</feature>
<accession>A0A1B0FEQ2</accession>
<keyword evidence="7" id="KW-0915">Sodium</keyword>
<dbReference type="STRING" id="37546.A0A1B0FEQ2"/>
<evidence type="ECO:0000256" key="6">
    <source>
        <dbReference type="ARBA" id="ARBA00022989"/>
    </source>
</evidence>
<dbReference type="Pfam" id="PF00474">
    <property type="entry name" value="SSF"/>
    <property type="match status" value="1"/>
</dbReference>
<keyword evidence="9 12" id="KW-0472">Membrane</keyword>
<feature type="transmembrane region" description="Helical" evidence="12">
    <location>
        <begin position="37"/>
        <end position="60"/>
    </location>
</feature>
<dbReference type="PANTHER" id="PTHR42985:SF41">
    <property type="entry name" value="GH19970P-RELATED"/>
    <property type="match status" value="1"/>
</dbReference>
<keyword evidence="6 12" id="KW-1133">Transmembrane helix</keyword>
<dbReference type="InterPro" id="IPR051163">
    <property type="entry name" value="Sodium:Solute_Symporter_SSF"/>
</dbReference>
<feature type="transmembrane region" description="Helical" evidence="12">
    <location>
        <begin position="12"/>
        <end position="31"/>
    </location>
</feature>
<dbReference type="AlphaFoldDB" id="A0A1B0FEQ2"/>
<dbReference type="Proteomes" id="UP000092444">
    <property type="component" value="Unassembled WGS sequence"/>
</dbReference>
<dbReference type="Gene3D" id="1.20.1730.10">
    <property type="entry name" value="Sodium/glucose cotransporter"/>
    <property type="match status" value="1"/>
</dbReference>
<dbReference type="EnsemblMetazoa" id="GMOY002096-RA">
    <property type="protein sequence ID" value="GMOY002096-PA"/>
    <property type="gene ID" value="GMOY002096"/>
</dbReference>
<name>A0A1B0FEQ2_GLOMM</name>
<evidence type="ECO:0000313" key="14">
    <source>
        <dbReference type="Proteomes" id="UP000092444"/>
    </source>
</evidence>
<evidence type="ECO:0000256" key="2">
    <source>
        <dbReference type="ARBA" id="ARBA00006434"/>
    </source>
</evidence>
<keyword evidence="8" id="KW-0406">Ion transport</keyword>
<comment type="subcellular location">
    <subcellularLocation>
        <location evidence="1">Cell membrane</location>
        <topology evidence="1">Multi-pass membrane protein</topology>
    </subcellularLocation>
</comment>
<keyword evidence="4" id="KW-1003">Cell membrane</keyword>
<dbReference type="PhylomeDB" id="A0A1B0FEQ2"/>
<evidence type="ECO:0000313" key="13">
    <source>
        <dbReference type="EnsemblMetazoa" id="GMOY002096-PA"/>
    </source>
</evidence>
<organism evidence="13 14">
    <name type="scientific">Glossina morsitans morsitans</name>
    <name type="common">Savannah tsetse fly</name>
    <dbReference type="NCBI Taxonomy" id="37546"/>
    <lineage>
        <taxon>Eukaryota</taxon>
        <taxon>Metazoa</taxon>
        <taxon>Ecdysozoa</taxon>
        <taxon>Arthropoda</taxon>
        <taxon>Hexapoda</taxon>
        <taxon>Insecta</taxon>
        <taxon>Pterygota</taxon>
        <taxon>Neoptera</taxon>
        <taxon>Endopterygota</taxon>
        <taxon>Diptera</taxon>
        <taxon>Brachycera</taxon>
        <taxon>Muscomorpha</taxon>
        <taxon>Hippoboscoidea</taxon>
        <taxon>Glossinidae</taxon>
        <taxon>Glossina</taxon>
    </lineage>
</organism>
<evidence type="ECO:0000256" key="5">
    <source>
        <dbReference type="ARBA" id="ARBA00022692"/>
    </source>
</evidence>
<keyword evidence="3" id="KW-0813">Transport</keyword>